<keyword evidence="9" id="KW-1185">Reference proteome</keyword>
<comment type="subcellular location">
    <subcellularLocation>
        <location evidence="1">Nucleus</location>
    </subcellularLocation>
</comment>
<dbReference type="SUPFAM" id="SSF55455">
    <property type="entry name" value="SRF-like"/>
    <property type="match status" value="1"/>
</dbReference>
<evidence type="ECO:0000256" key="3">
    <source>
        <dbReference type="ARBA" id="ARBA00023125"/>
    </source>
</evidence>
<evidence type="ECO:0000256" key="4">
    <source>
        <dbReference type="ARBA" id="ARBA00023163"/>
    </source>
</evidence>
<dbReference type="AlphaFoldDB" id="A0ABD0Z574"/>
<organism evidence="8 9">
    <name type="scientific">Cardamine amara subsp. amara</name>
    <dbReference type="NCBI Taxonomy" id="228776"/>
    <lineage>
        <taxon>Eukaryota</taxon>
        <taxon>Viridiplantae</taxon>
        <taxon>Streptophyta</taxon>
        <taxon>Embryophyta</taxon>
        <taxon>Tracheophyta</taxon>
        <taxon>Spermatophyta</taxon>
        <taxon>Magnoliopsida</taxon>
        <taxon>eudicotyledons</taxon>
        <taxon>Gunneridae</taxon>
        <taxon>Pentapetalae</taxon>
        <taxon>rosids</taxon>
        <taxon>malvids</taxon>
        <taxon>Brassicales</taxon>
        <taxon>Brassicaceae</taxon>
        <taxon>Cardamineae</taxon>
        <taxon>Cardamine</taxon>
    </lineage>
</organism>
<evidence type="ECO:0000313" key="8">
    <source>
        <dbReference type="EMBL" id="KAL1189847.1"/>
    </source>
</evidence>
<sequence>MKRKMKWSFIQNETSRKATFKKRKKGLLKKLTELVTLCDVKACAVILSSYDSNPETWPSKEGVEEVVSDFMKLSMEEQSKKMMNQEAFIRQRIAKEQEKLQKLCEENRNSEIQNFMFDCLKGKIDVHHLDERSRRDLTYGIDKYLSMLKRRAESFTGESSSSLPSHVVADAAAPIGFQDHMIQHHNQNDQNEQKSVQLECKALLNFYDQIPKKIHDFNMNMNSKKSMLPDLNQDFNIGEDED</sequence>
<keyword evidence="3" id="KW-0238">DNA-binding</keyword>
<accession>A0ABD0Z574</accession>
<dbReference type="SMART" id="SM00432">
    <property type="entry name" value="MADS"/>
    <property type="match status" value="1"/>
</dbReference>
<dbReference type="Pfam" id="PF00319">
    <property type="entry name" value="SRF-TF"/>
    <property type="match status" value="1"/>
</dbReference>
<dbReference type="GO" id="GO:0003677">
    <property type="term" value="F:DNA binding"/>
    <property type="evidence" value="ECO:0007669"/>
    <property type="project" value="UniProtKB-KW"/>
</dbReference>
<evidence type="ECO:0000256" key="1">
    <source>
        <dbReference type="ARBA" id="ARBA00004123"/>
    </source>
</evidence>
<reference evidence="8 9" key="1">
    <citation type="submission" date="2024-04" db="EMBL/GenBank/DDBJ databases">
        <title>Genome assembly C_amara_ONT_v2.</title>
        <authorList>
            <person name="Yant L."/>
            <person name="Moore C."/>
            <person name="Slenker M."/>
        </authorList>
    </citation>
    <scope>NUCLEOTIDE SEQUENCE [LARGE SCALE GENOMIC DNA]</scope>
    <source>
        <tissue evidence="8">Leaf</tissue>
    </source>
</reference>
<dbReference type="InterPro" id="IPR002100">
    <property type="entry name" value="TF_MADSbox"/>
</dbReference>
<keyword evidence="2" id="KW-0805">Transcription regulation</keyword>
<dbReference type="CDD" id="cd00266">
    <property type="entry name" value="MADS_SRF_like"/>
    <property type="match status" value="1"/>
</dbReference>
<evidence type="ECO:0000256" key="2">
    <source>
        <dbReference type="ARBA" id="ARBA00023015"/>
    </source>
</evidence>
<protein>
    <submittedName>
        <fullName evidence="8">MADS-box transcription factor PHERES 2</fullName>
    </submittedName>
</protein>
<dbReference type="Gene3D" id="3.40.1810.10">
    <property type="entry name" value="Transcription factor, MADS-box"/>
    <property type="match status" value="1"/>
</dbReference>
<dbReference type="InterPro" id="IPR036879">
    <property type="entry name" value="TF_MADSbox_sf"/>
</dbReference>
<dbReference type="InterPro" id="IPR033897">
    <property type="entry name" value="SRF-like_MADS-box"/>
</dbReference>
<evidence type="ECO:0000313" key="9">
    <source>
        <dbReference type="Proteomes" id="UP001558713"/>
    </source>
</evidence>
<proteinExistence type="predicted"/>
<evidence type="ECO:0000256" key="6">
    <source>
        <dbReference type="SAM" id="Coils"/>
    </source>
</evidence>
<keyword evidence="5" id="KW-0539">Nucleus</keyword>
<dbReference type="PANTHER" id="PTHR11945:SF788">
    <property type="entry name" value="AGAMOUS-LIKE-34-RELATED"/>
    <property type="match status" value="1"/>
</dbReference>
<dbReference type="PANTHER" id="PTHR11945">
    <property type="entry name" value="MADS BOX PROTEIN"/>
    <property type="match status" value="1"/>
</dbReference>
<gene>
    <name evidence="8" type="ORF">V5N11_012463</name>
</gene>
<evidence type="ECO:0000256" key="5">
    <source>
        <dbReference type="ARBA" id="ARBA00023242"/>
    </source>
</evidence>
<keyword evidence="4" id="KW-0804">Transcription</keyword>
<dbReference type="PROSITE" id="PS50066">
    <property type="entry name" value="MADS_BOX_2"/>
    <property type="match status" value="1"/>
</dbReference>
<dbReference type="Proteomes" id="UP001558713">
    <property type="component" value="Unassembled WGS sequence"/>
</dbReference>
<feature type="coiled-coil region" evidence="6">
    <location>
        <begin position="86"/>
        <end position="113"/>
    </location>
</feature>
<dbReference type="PRINTS" id="PR00404">
    <property type="entry name" value="MADSDOMAIN"/>
</dbReference>
<feature type="domain" description="MADS-box" evidence="7">
    <location>
        <begin position="1"/>
        <end position="49"/>
    </location>
</feature>
<dbReference type="FunFam" id="3.40.1810.10:FF:000024">
    <property type="entry name" value="Agamous-like MADS-box protein AGL80"/>
    <property type="match status" value="1"/>
</dbReference>
<name>A0ABD0Z574_CARAN</name>
<dbReference type="GO" id="GO:0005634">
    <property type="term" value="C:nucleus"/>
    <property type="evidence" value="ECO:0007669"/>
    <property type="project" value="UniProtKB-SubCell"/>
</dbReference>
<dbReference type="EMBL" id="JBANAX010000886">
    <property type="protein sequence ID" value="KAL1189847.1"/>
    <property type="molecule type" value="Genomic_DNA"/>
</dbReference>
<keyword evidence="6" id="KW-0175">Coiled coil</keyword>
<evidence type="ECO:0000259" key="7">
    <source>
        <dbReference type="PROSITE" id="PS50066"/>
    </source>
</evidence>
<comment type="caution">
    <text evidence="8">The sequence shown here is derived from an EMBL/GenBank/DDBJ whole genome shotgun (WGS) entry which is preliminary data.</text>
</comment>